<evidence type="ECO:0000313" key="2">
    <source>
        <dbReference type="WBParaSite" id="EEL_0000380101-mRNA-1"/>
    </source>
</evidence>
<name>A0A0R3RQ73_9BILA</name>
<reference evidence="2" key="1">
    <citation type="submission" date="2017-02" db="UniProtKB">
        <authorList>
            <consortium name="WormBaseParasite"/>
        </authorList>
    </citation>
    <scope>IDENTIFICATION</scope>
</reference>
<sequence length="56" mass="6525">MLLMPRLFSRRDHQPGKLPCPSWLSKYSLLLCIFTIPNPISLTYPTGKQLFHLILQ</sequence>
<accession>A0A0R3RQ73</accession>
<keyword evidence="1" id="KW-1185">Reference proteome</keyword>
<protein>
    <submittedName>
        <fullName evidence="2">Uncharacterized protein</fullName>
    </submittedName>
</protein>
<proteinExistence type="predicted"/>
<organism evidence="1 2">
    <name type="scientific">Elaeophora elaphi</name>
    <dbReference type="NCBI Taxonomy" id="1147741"/>
    <lineage>
        <taxon>Eukaryota</taxon>
        <taxon>Metazoa</taxon>
        <taxon>Ecdysozoa</taxon>
        <taxon>Nematoda</taxon>
        <taxon>Chromadorea</taxon>
        <taxon>Rhabditida</taxon>
        <taxon>Spirurina</taxon>
        <taxon>Spiruromorpha</taxon>
        <taxon>Filarioidea</taxon>
        <taxon>Onchocercidae</taxon>
        <taxon>Elaeophora</taxon>
    </lineage>
</organism>
<dbReference type="WBParaSite" id="EEL_0000380101-mRNA-1">
    <property type="protein sequence ID" value="EEL_0000380101-mRNA-1"/>
    <property type="gene ID" value="EEL_0000380101"/>
</dbReference>
<dbReference type="AlphaFoldDB" id="A0A0R3RQ73"/>
<evidence type="ECO:0000313" key="1">
    <source>
        <dbReference type="Proteomes" id="UP000050640"/>
    </source>
</evidence>
<dbReference type="Proteomes" id="UP000050640">
    <property type="component" value="Unplaced"/>
</dbReference>